<evidence type="ECO:0000313" key="2">
    <source>
        <dbReference type="Proteomes" id="UP001160334"/>
    </source>
</evidence>
<evidence type="ECO:0000313" key="1">
    <source>
        <dbReference type="EMBL" id="MDH6282944.1"/>
    </source>
</evidence>
<keyword evidence="2" id="KW-1185">Reference proteome</keyword>
<comment type="caution">
    <text evidence="1">The sequence shown here is derived from an EMBL/GenBank/DDBJ whole genome shotgun (WGS) entry which is preliminary data.</text>
</comment>
<sequence>MSSFMISFEPTQVLLWHAVAMAAESSVPSGPTRLERSTTGAGAEIAILTLDHGPLNLFDSAMFDAVTADVAALTARPPRAVLVRAEGKVVSGGVDVHVFDGLTPDQGAALWESLFARICHPLEALPCPVVFAAHGLTLTAAFEIALACDLVVAAPKARFGLVETVVGLTPSMGGPQRLAERAGSGRARELVMTADLYDAATLRDWGVVNYVSEDVDADARALVAKLADGPTRAHAATKQIVEAWRSGGVAHADSVTPRVSGALFGTDDLRGAVRSFLDVGPGHATYTGK</sequence>
<dbReference type="PANTHER" id="PTHR11941:SF54">
    <property type="entry name" value="ENOYL-COA HYDRATASE, MITOCHONDRIAL"/>
    <property type="match status" value="1"/>
</dbReference>
<dbReference type="SUPFAM" id="SSF52096">
    <property type="entry name" value="ClpP/crotonase"/>
    <property type="match status" value="1"/>
</dbReference>
<dbReference type="Proteomes" id="UP001160334">
    <property type="component" value="Unassembled WGS sequence"/>
</dbReference>
<proteinExistence type="predicted"/>
<organism evidence="1 2">
    <name type="scientific">Prescottella agglutinans</name>
    <dbReference type="NCBI Taxonomy" id="1644129"/>
    <lineage>
        <taxon>Bacteria</taxon>
        <taxon>Bacillati</taxon>
        <taxon>Actinomycetota</taxon>
        <taxon>Actinomycetes</taxon>
        <taxon>Mycobacteriales</taxon>
        <taxon>Nocardiaceae</taxon>
        <taxon>Prescottella</taxon>
    </lineage>
</organism>
<protein>
    <submittedName>
        <fullName evidence="1">Enoyl-CoA hydratase</fullName>
        <ecNumber evidence="1">4.2.1.17</ecNumber>
    </submittedName>
</protein>
<dbReference type="Pfam" id="PF00378">
    <property type="entry name" value="ECH_1"/>
    <property type="match status" value="1"/>
</dbReference>
<gene>
    <name evidence="1" type="ORF">M2280_004187</name>
</gene>
<dbReference type="CDD" id="cd06558">
    <property type="entry name" value="crotonase-like"/>
    <property type="match status" value="1"/>
</dbReference>
<dbReference type="InterPro" id="IPR029045">
    <property type="entry name" value="ClpP/crotonase-like_dom_sf"/>
</dbReference>
<keyword evidence="1" id="KW-0456">Lyase</keyword>
<accession>A0ABT6MGD7</accession>
<reference evidence="1 2" key="1">
    <citation type="submission" date="2023-04" db="EMBL/GenBank/DDBJ databases">
        <title>Forest soil microbial communities from Buena Vista Peninsula, Colon Province, Panama.</title>
        <authorList>
            <person name="Bouskill N."/>
        </authorList>
    </citation>
    <scope>NUCLEOTIDE SEQUENCE [LARGE SCALE GENOMIC DNA]</scope>
    <source>
        <strain evidence="1 2">CFH S0262</strain>
    </source>
</reference>
<dbReference type="GO" id="GO:0004300">
    <property type="term" value="F:enoyl-CoA hydratase activity"/>
    <property type="evidence" value="ECO:0007669"/>
    <property type="project" value="UniProtKB-EC"/>
</dbReference>
<dbReference type="Gene3D" id="3.90.226.10">
    <property type="entry name" value="2-enoyl-CoA Hydratase, Chain A, domain 1"/>
    <property type="match status" value="1"/>
</dbReference>
<dbReference type="InterPro" id="IPR001753">
    <property type="entry name" value="Enoyl-CoA_hydra/iso"/>
</dbReference>
<dbReference type="PANTHER" id="PTHR11941">
    <property type="entry name" value="ENOYL-COA HYDRATASE-RELATED"/>
    <property type="match status" value="1"/>
</dbReference>
<dbReference type="EMBL" id="JARXVC010000012">
    <property type="protein sequence ID" value="MDH6282944.1"/>
    <property type="molecule type" value="Genomic_DNA"/>
</dbReference>
<dbReference type="EC" id="4.2.1.17" evidence="1"/>
<name>A0ABT6MGD7_9NOCA</name>